<dbReference type="AlphaFoldDB" id="A0A553P178"/>
<protein>
    <recommendedName>
        <fullName evidence="8">Alpha-1,3-mannosyl-glycoprotein 4-beta-N-acetylglucosaminyltransferase C</fullName>
    </recommendedName>
</protein>
<sequence>MRCHPRKLVLLAAGLSILTSFYIYMHGAESGNNQGSIWTWDRETWSEELKSHYLHFNVSIEVLAGGFPSSKKYLTLGLSSVKREKGSYLLATLRSIFSESSEEELDQMVVVVLLADFDLPWIQNTLHQISQDFIAHLEKSRLLVIHVKQEHYPPLSGLKRNFNDAPDRVSFRSKQNVDYSFLLHFSANLSQYYLMLEDDISCSKNFLSSMQHHVQSMGSSPWVTLEFSKLGYIGKLYQSKDLPILARFLYNFYQEMPCDFLLSHFHRLLTQDKVFRFRPSLFQHMGTFSSFRGTYNHLKDEDFIEEVADNPPADIKTNIGIFKTHVPEKAYSQDVEYFWGLGPIGPENYFLLVFHEPVGIDRVQIQTGMDGKDELHSADVEIGTKLERTEAIVECSEFQTLGSVEQGQFIKSEVQKLVDVPAICLRIRVTASQTDWVIISKIQIWTVKPDKIA</sequence>
<evidence type="ECO:0000259" key="4">
    <source>
        <dbReference type="Pfam" id="PF04666"/>
    </source>
</evidence>
<name>A0A553P178_9TELE</name>
<dbReference type="Pfam" id="PF23524">
    <property type="entry name" value="MGAT4A_C"/>
    <property type="match status" value="1"/>
</dbReference>
<dbReference type="EMBL" id="SRMA01026752">
    <property type="protein sequence ID" value="TRY71443.1"/>
    <property type="molecule type" value="Genomic_DNA"/>
</dbReference>
<evidence type="ECO:0000256" key="1">
    <source>
        <dbReference type="ARBA" id="ARBA00004922"/>
    </source>
</evidence>
<gene>
    <name evidence="6" type="ORF">DNTS_010931</name>
</gene>
<evidence type="ECO:0000313" key="7">
    <source>
        <dbReference type="Proteomes" id="UP000316079"/>
    </source>
</evidence>
<keyword evidence="2" id="KW-0328">Glycosyltransferase</keyword>
<dbReference type="PANTHER" id="PTHR12062:SF11">
    <property type="entry name" value="ALPHA-1,3-MANNOSYL-GLYCOPROTEIN 4-BETA-N-ACETYLGLUCOSAMINYLTRANSFERASE-LIKE PROTEIN MGAT4E"/>
    <property type="match status" value="1"/>
</dbReference>
<dbReference type="InterPro" id="IPR006759">
    <property type="entry name" value="Glyco_transf_54"/>
</dbReference>
<dbReference type="STRING" id="623744.A0A553P178"/>
<dbReference type="InterPro" id="IPR057279">
    <property type="entry name" value="MGAT4"/>
</dbReference>
<dbReference type="InterPro" id="IPR056576">
    <property type="entry name" value="MGAT4_A/B/C_C"/>
</dbReference>
<comment type="pathway">
    <text evidence="1">Protein modification; protein glycosylation.</text>
</comment>
<comment type="caution">
    <text evidence="6">The sequence shown here is derived from an EMBL/GenBank/DDBJ whole genome shotgun (WGS) entry which is preliminary data.</text>
</comment>
<dbReference type="Pfam" id="PF04666">
    <property type="entry name" value="MGAT4_cons"/>
    <property type="match status" value="1"/>
</dbReference>
<evidence type="ECO:0000259" key="5">
    <source>
        <dbReference type="Pfam" id="PF23524"/>
    </source>
</evidence>
<organism evidence="6 7">
    <name type="scientific">Danionella cerebrum</name>
    <dbReference type="NCBI Taxonomy" id="2873325"/>
    <lineage>
        <taxon>Eukaryota</taxon>
        <taxon>Metazoa</taxon>
        <taxon>Chordata</taxon>
        <taxon>Craniata</taxon>
        <taxon>Vertebrata</taxon>
        <taxon>Euteleostomi</taxon>
        <taxon>Actinopterygii</taxon>
        <taxon>Neopterygii</taxon>
        <taxon>Teleostei</taxon>
        <taxon>Ostariophysi</taxon>
        <taxon>Cypriniformes</taxon>
        <taxon>Danionidae</taxon>
        <taxon>Danioninae</taxon>
        <taxon>Danionella</taxon>
    </lineage>
</organism>
<proteinExistence type="predicted"/>
<keyword evidence="3" id="KW-0808">Transferase</keyword>
<dbReference type="GO" id="GO:0006487">
    <property type="term" value="P:protein N-linked glycosylation"/>
    <property type="evidence" value="ECO:0007669"/>
    <property type="project" value="TreeGrafter"/>
</dbReference>
<accession>A0A553P178</accession>
<dbReference type="Proteomes" id="UP000316079">
    <property type="component" value="Unassembled WGS sequence"/>
</dbReference>
<evidence type="ECO:0000313" key="6">
    <source>
        <dbReference type="EMBL" id="TRY71443.1"/>
    </source>
</evidence>
<dbReference type="OrthoDB" id="2016523at2759"/>
<reference evidence="6 7" key="1">
    <citation type="journal article" date="2019" name="Sci. Data">
        <title>Hybrid genome assembly and annotation of Danionella translucida.</title>
        <authorList>
            <person name="Kadobianskyi M."/>
            <person name="Schulze L."/>
            <person name="Schuelke M."/>
            <person name="Judkewitz B."/>
        </authorList>
    </citation>
    <scope>NUCLEOTIDE SEQUENCE [LARGE SCALE GENOMIC DNA]</scope>
    <source>
        <strain evidence="6 7">Bolton</strain>
    </source>
</reference>
<dbReference type="PANTHER" id="PTHR12062">
    <property type="entry name" value="N-ACETYLGLUCOSAMINYLTRANSFERASE VI"/>
    <property type="match status" value="1"/>
</dbReference>
<evidence type="ECO:0000256" key="2">
    <source>
        <dbReference type="ARBA" id="ARBA00022676"/>
    </source>
</evidence>
<evidence type="ECO:0008006" key="8">
    <source>
        <dbReference type="Google" id="ProtNLM"/>
    </source>
</evidence>
<feature type="domain" description="MGAT4 A/B/C C-terminal" evidence="5">
    <location>
        <begin position="313"/>
        <end position="440"/>
    </location>
</feature>
<keyword evidence="7" id="KW-1185">Reference proteome</keyword>
<dbReference type="GO" id="GO:0008375">
    <property type="term" value="F:acetylglucosaminyltransferase activity"/>
    <property type="evidence" value="ECO:0007669"/>
    <property type="project" value="TreeGrafter"/>
</dbReference>
<evidence type="ECO:0000256" key="3">
    <source>
        <dbReference type="ARBA" id="ARBA00022679"/>
    </source>
</evidence>
<feature type="domain" description="MGAT4 conserved region" evidence="4">
    <location>
        <begin position="56"/>
        <end position="303"/>
    </location>
</feature>